<feature type="compositionally biased region" description="Acidic residues" evidence="1">
    <location>
        <begin position="225"/>
        <end position="239"/>
    </location>
</feature>
<name>A0A6A4C4T3_9STRA</name>
<keyword evidence="4" id="KW-1185">Reference proteome</keyword>
<accession>A0A6A4C4T3</accession>
<organism evidence="3 4">
    <name type="scientific">Phytophthora rubi</name>
    <dbReference type="NCBI Taxonomy" id="129364"/>
    <lineage>
        <taxon>Eukaryota</taxon>
        <taxon>Sar</taxon>
        <taxon>Stramenopiles</taxon>
        <taxon>Oomycota</taxon>
        <taxon>Peronosporomycetes</taxon>
        <taxon>Peronosporales</taxon>
        <taxon>Peronosporaceae</taxon>
        <taxon>Phytophthora</taxon>
    </lineage>
</organism>
<dbReference type="InterPro" id="IPR000953">
    <property type="entry name" value="Chromo/chromo_shadow_dom"/>
</dbReference>
<feature type="region of interest" description="Disordered" evidence="1">
    <location>
        <begin position="147"/>
        <end position="249"/>
    </location>
</feature>
<gene>
    <name evidence="3" type="ORF">PR003_g26761</name>
</gene>
<dbReference type="PROSITE" id="PS50013">
    <property type="entry name" value="CHROMO_2"/>
    <property type="match status" value="1"/>
</dbReference>
<evidence type="ECO:0000259" key="2">
    <source>
        <dbReference type="PROSITE" id="PS50013"/>
    </source>
</evidence>
<evidence type="ECO:0000256" key="1">
    <source>
        <dbReference type="SAM" id="MobiDB-lite"/>
    </source>
</evidence>
<dbReference type="CDD" id="cd00024">
    <property type="entry name" value="CD_CSD"/>
    <property type="match status" value="1"/>
</dbReference>
<feature type="compositionally biased region" description="Basic and acidic residues" evidence="1">
    <location>
        <begin position="152"/>
        <end position="165"/>
    </location>
</feature>
<feature type="domain" description="Chromo" evidence="2">
    <location>
        <begin position="340"/>
        <end position="402"/>
    </location>
</feature>
<evidence type="ECO:0000313" key="4">
    <source>
        <dbReference type="Proteomes" id="UP000434957"/>
    </source>
</evidence>
<dbReference type="SMART" id="SM00298">
    <property type="entry name" value="CHROMO"/>
    <property type="match status" value="1"/>
</dbReference>
<dbReference type="InterPro" id="IPR016197">
    <property type="entry name" value="Chromo-like_dom_sf"/>
</dbReference>
<comment type="caution">
    <text evidence="3">The sequence shown here is derived from an EMBL/GenBank/DDBJ whole genome shotgun (WGS) entry which is preliminary data.</text>
</comment>
<dbReference type="EMBL" id="QXFT01003543">
    <property type="protein sequence ID" value="KAE9284799.1"/>
    <property type="molecule type" value="Genomic_DNA"/>
</dbReference>
<dbReference type="Proteomes" id="UP000434957">
    <property type="component" value="Unassembled WGS sequence"/>
</dbReference>
<protein>
    <recommendedName>
        <fullName evidence="2">Chromo domain-containing protein</fullName>
    </recommendedName>
</protein>
<dbReference type="AlphaFoldDB" id="A0A6A4C4T3"/>
<dbReference type="SUPFAM" id="SSF54160">
    <property type="entry name" value="Chromo domain-like"/>
    <property type="match status" value="1"/>
</dbReference>
<dbReference type="Gene3D" id="2.40.50.40">
    <property type="match status" value="1"/>
</dbReference>
<evidence type="ECO:0000313" key="3">
    <source>
        <dbReference type="EMBL" id="KAE9284799.1"/>
    </source>
</evidence>
<proteinExistence type="predicted"/>
<sequence>MATSRRALVKVTLGWQHVYEFELWIMDHCAGVDVVLGTDFMIPAGVRLGMFYATARLPEEVSIPLIKTLNMQDDRREGPHVNGGPTENLLVPSRGFAEYRMPRSQPSSNTHEVWVRRTKALLPTVVKSQRGKLVRETTEDFSVQQEYANSTAHHEQGCDKRDQRDQVANGDSSFDDDPAADSAPHIVMLPSRTDFEPGVSDESTRNRSGVELPPERPGPTSAPDDPSEDDPGPSDESAEDSGVGRCQTKSSVAILDRTYSSVTTVLSADADDDPVEEYSIAGYAANMINLEDYAHEQALLPDLDEVSVMELDYSAANVRHPELSPVPEDCWEPGRLDGEDEVEAILDDRVPLLNSTERAVREFHVKWVGHGKPTWEPAAELSCGELEYDYLREKHREQRLQMAQVAGEDVDRQLKL</sequence>
<reference evidence="3 4" key="1">
    <citation type="submission" date="2018-08" db="EMBL/GenBank/DDBJ databases">
        <title>Genomic investigation of the strawberry pathogen Phytophthora fragariae indicates pathogenicity is determined by transcriptional variation in three key races.</title>
        <authorList>
            <person name="Adams T.M."/>
            <person name="Armitage A.D."/>
            <person name="Sobczyk M.K."/>
            <person name="Bates H.J."/>
            <person name="Dunwell J.M."/>
            <person name="Nellist C.F."/>
            <person name="Harrison R.J."/>
        </authorList>
    </citation>
    <scope>NUCLEOTIDE SEQUENCE [LARGE SCALE GENOMIC DNA]</scope>
    <source>
        <strain evidence="3 4">SCRP333</strain>
    </source>
</reference>